<feature type="chain" id="PRO_5014972805" evidence="1">
    <location>
        <begin position="40"/>
        <end position="120"/>
    </location>
</feature>
<evidence type="ECO:0000256" key="1">
    <source>
        <dbReference type="SAM" id="SignalP"/>
    </source>
</evidence>
<feature type="signal peptide" evidence="1">
    <location>
        <begin position="1"/>
        <end position="39"/>
    </location>
</feature>
<accession>A0A2K9NWA7</accession>
<dbReference type="AlphaFoldDB" id="A0A2K9NWA7"/>
<protein>
    <submittedName>
        <fullName evidence="2">Uncharacterized protein</fullName>
    </submittedName>
</protein>
<reference evidence="2 3" key="1">
    <citation type="submission" date="2018-01" db="EMBL/GenBank/DDBJ databases">
        <title>Complete genome sequence of Bacteriovorax stolpii DSM12778.</title>
        <authorList>
            <person name="Tang B."/>
            <person name="Chang J."/>
        </authorList>
    </citation>
    <scope>NUCLEOTIDE SEQUENCE [LARGE SCALE GENOMIC DNA]</scope>
    <source>
        <strain evidence="2 3">DSM 12778</strain>
    </source>
</reference>
<dbReference type="EMBL" id="CP025704">
    <property type="protein sequence ID" value="AUN99802.1"/>
    <property type="molecule type" value="Genomic_DNA"/>
</dbReference>
<organism evidence="2 3">
    <name type="scientific">Bacteriovorax stolpii</name>
    <name type="common">Bdellovibrio stolpii</name>
    <dbReference type="NCBI Taxonomy" id="960"/>
    <lineage>
        <taxon>Bacteria</taxon>
        <taxon>Pseudomonadati</taxon>
        <taxon>Bdellovibrionota</taxon>
        <taxon>Bacteriovoracia</taxon>
        <taxon>Bacteriovoracales</taxon>
        <taxon>Bacteriovoracaceae</taxon>
        <taxon>Bacteriovorax</taxon>
    </lineage>
</organism>
<keyword evidence="3" id="KW-1185">Reference proteome</keyword>
<proteinExistence type="predicted"/>
<gene>
    <name evidence="2" type="ORF">C0V70_17160</name>
</gene>
<keyword evidence="1" id="KW-0732">Signal</keyword>
<name>A0A2K9NWA7_BACTC</name>
<dbReference type="KEGG" id="bsto:C0V70_17160"/>
<evidence type="ECO:0000313" key="2">
    <source>
        <dbReference type="EMBL" id="AUN99802.1"/>
    </source>
</evidence>
<dbReference type="Proteomes" id="UP000235584">
    <property type="component" value="Chromosome"/>
</dbReference>
<evidence type="ECO:0000313" key="3">
    <source>
        <dbReference type="Proteomes" id="UP000235584"/>
    </source>
</evidence>
<sequence length="120" mass="13489">MTNNLAFSTNAETFLKGLHMKFLSALCLSLLLASAPLHAGSIKEIYSSAQEAIEFYYQASGEWSVLKISKINFVDTQSAEYTLISARTTIKNLTTREISKEICLVTYVTENHEFYSINCF</sequence>